<protein>
    <submittedName>
        <fullName evidence="1">BLUF domain-containing protein</fullName>
    </submittedName>
</protein>
<evidence type="ECO:0000313" key="1">
    <source>
        <dbReference type="EMBL" id="WAJ30361.1"/>
    </source>
</evidence>
<organism evidence="1 2">
    <name type="scientific">Antarcticirhabdus aurantiaca</name>
    <dbReference type="NCBI Taxonomy" id="2606717"/>
    <lineage>
        <taxon>Bacteria</taxon>
        <taxon>Pseudomonadati</taxon>
        <taxon>Pseudomonadota</taxon>
        <taxon>Alphaproteobacteria</taxon>
        <taxon>Hyphomicrobiales</taxon>
        <taxon>Aurantimonadaceae</taxon>
        <taxon>Antarcticirhabdus</taxon>
    </lineage>
</organism>
<gene>
    <name evidence="1" type="ORF">OXU80_09215</name>
</gene>
<dbReference type="Proteomes" id="UP001163223">
    <property type="component" value="Chromosome"/>
</dbReference>
<evidence type="ECO:0000313" key="2">
    <source>
        <dbReference type="Proteomes" id="UP001163223"/>
    </source>
</evidence>
<sequence length="147" mass="15527">MPAPLYQLVYYSRNAVSRDGAGFEAEVASILAASRRNNEAAGVTGTLLFNAGVFAQVLEGPLDAVEATFERIQQDDRHGDVSLLALEPIAQRSFSGWAMGFVGRSAENTARFAEVGLSSGFDPAALGGQKVHAILRDLTVEEEAAAA</sequence>
<name>A0ACD4NTX5_9HYPH</name>
<dbReference type="EMBL" id="CP113520">
    <property type="protein sequence ID" value="WAJ30361.1"/>
    <property type="molecule type" value="Genomic_DNA"/>
</dbReference>
<keyword evidence="2" id="KW-1185">Reference proteome</keyword>
<reference evidence="1" key="1">
    <citation type="submission" date="2022-11" db="EMBL/GenBank/DDBJ databases">
        <title>beta-Carotene-producing bacterium, Jeongeuplla avenae sp. nov., alleviates the salt stress of Arabidopsis seedlings.</title>
        <authorList>
            <person name="Jiang L."/>
            <person name="Lee J."/>
        </authorList>
    </citation>
    <scope>NUCLEOTIDE SEQUENCE</scope>
    <source>
        <strain evidence="1">DY_R2A_6</strain>
    </source>
</reference>
<accession>A0ACD4NTX5</accession>
<proteinExistence type="predicted"/>